<evidence type="ECO:0000256" key="4">
    <source>
        <dbReference type="ARBA" id="ARBA00022761"/>
    </source>
</evidence>
<dbReference type="EMBL" id="JADCNM010000153">
    <property type="protein sequence ID" value="KAG0449923.1"/>
    <property type="molecule type" value="Genomic_DNA"/>
</dbReference>
<keyword evidence="11" id="KW-1185">Reference proteome</keyword>
<dbReference type="SUPFAM" id="SSF51182">
    <property type="entry name" value="RmlC-like cupins"/>
    <property type="match status" value="1"/>
</dbReference>
<evidence type="ECO:0000256" key="2">
    <source>
        <dbReference type="ARBA" id="ARBA00011818"/>
    </source>
</evidence>
<dbReference type="InterPro" id="IPR050253">
    <property type="entry name" value="Seed_Storage-Functional"/>
</dbReference>
<dbReference type="InterPro" id="IPR014710">
    <property type="entry name" value="RmlC-like_jellyroll"/>
</dbReference>
<feature type="domain" description="Cupin type-1" evidence="8">
    <location>
        <begin position="44"/>
        <end position="236"/>
    </location>
</feature>
<comment type="similarity">
    <text evidence="1">Belongs to the 11S seed storage protein (globulins) family.</text>
</comment>
<dbReference type="Pfam" id="PF00190">
    <property type="entry name" value="Cupin_1"/>
    <property type="match status" value="2"/>
</dbReference>
<dbReference type="CDD" id="cd02243">
    <property type="entry name" value="cupin_11S_legumin_C"/>
    <property type="match status" value="1"/>
</dbReference>
<accession>A0A835PCC6</accession>
<dbReference type="PANTHER" id="PTHR31189:SF35">
    <property type="entry name" value="12S SEED STORAGE PROTEIN CRB"/>
    <property type="match status" value="1"/>
</dbReference>
<evidence type="ECO:0000259" key="8">
    <source>
        <dbReference type="SMART" id="SM00835"/>
    </source>
</evidence>
<proteinExistence type="inferred from homology"/>
<dbReference type="AlphaFoldDB" id="A0A835PCC6"/>
<keyword evidence="4" id="KW-0758">Storage protein</keyword>
<dbReference type="SMART" id="SM00835">
    <property type="entry name" value="Cupin_1"/>
    <property type="match status" value="2"/>
</dbReference>
<comment type="caution">
    <text evidence="9">The sequence shown here is derived from an EMBL/GenBank/DDBJ whole genome shotgun (WGS) entry which is preliminary data.</text>
</comment>
<reference evidence="11 12" key="1">
    <citation type="journal article" date="2020" name="Nat. Food">
        <title>A phased Vanilla planifolia genome enables genetic improvement of flavour and production.</title>
        <authorList>
            <person name="Hasing T."/>
            <person name="Tang H."/>
            <person name="Brym M."/>
            <person name="Khazi F."/>
            <person name="Huang T."/>
            <person name="Chambers A.H."/>
        </authorList>
    </citation>
    <scope>NUCLEOTIDE SEQUENCE [LARGE SCALE GENOMIC DNA]</scope>
    <source>
        <tissue evidence="9">Leaf</tissue>
    </source>
</reference>
<dbReference type="Proteomes" id="UP000639772">
    <property type="component" value="Unassembled WGS sequence"/>
</dbReference>
<evidence type="ECO:0000256" key="6">
    <source>
        <dbReference type="ARBA" id="ARBA00023157"/>
    </source>
</evidence>
<feature type="domain" description="Cupin type-1" evidence="8">
    <location>
        <begin position="300"/>
        <end position="449"/>
    </location>
</feature>
<organism evidence="9 12">
    <name type="scientific">Vanilla planifolia</name>
    <name type="common">Vanilla</name>
    <dbReference type="NCBI Taxonomy" id="51239"/>
    <lineage>
        <taxon>Eukaryota</taxon>
        <taxon>Viridiplantae</taxon>
        <taxon>Streptophyta</taxon>
        <taxon>Embryophyta</taxon>
        <taxon>Tracheophyta</taxon>
        <taxon>Spermatophyta</taxon>
        <taxon>Magnoliopsida</taxon>
        <taxon>Liliopsida</taxon>
        <taxon>Asparagales</taxon>
        <taxon>Orchidaceae</taxon>
        <taxon>Vanilloideae</taxon>
        <taxon>Vanilleae</taxon>
        <taxon>Vanilla</taxon>
    </lineage>
</organism>
<evidence type="ECO:0000313" key="12">
    <source>
        <dbReference type="Proteomes" id="UP000639772"/>
    </source>
</evidence>
<protein>
    <recommendedName>
        <fullName evidence="8">Cupin type-1 domain-containing protein</fullName>
    </recommendedName>
</protein>
<feature type="chain" id="PRO_5036240274" description="Cupin type-1 domain-containing protein" evidence="7">
    <location>
        <begin position="27"/>
        <end position="476"/>
    </location>
</feature>
<dbReference type="EMBL" id="JADCNL010000003">
    <property type="protein sequence ID" value="KAG0488636.1"/>
    <property type="molecule type" value="Genomic_DNA"/>
</dbReference>
<evidence type="ECO:0000256" key="3">
    <source>
        <dbReference type="ARBA" id="ARBA00022729"/>
    </source>
</evidence>
<evidence type="ECO:0000313" key="10">
    <source>
        <dbReference type="EMBL" id="KAG0488636.1"/>
    </source>
</evidence>
<evidence type="ECO:0000313" key="11">
    <source>
        <dbReference type="Proteomes" id="UP000636800"/>
    </source>
</evidence>
<dbReference type="GO" id="GO:0045735">
    <property type="term" value="F:nutrient reservoir activity"/>
    <property type="evidence" value="ECO:0007669"/>
    <property type="project" value="UniProtKB-KW"/>
</dbReference>
<keyword evidence="3 7" id="KW-0732">Signal</keyword>
<dbReference type="Gene3D" id="2.60.120.10">
    <property type="entry name" value="Jelly Rolls"/>
    <property type="match status" value="2"/>
</dbReference>
<dbReference type="InterPro" id="IPR006045">
    <property type="entry name" value="Cupin_1"/>
</dbReference>
<evidence type="ECO:0000256" key="1">
    <source>
        <dbReference type="ARBA" id="ARBA00007178"/>
    </source>
</evidence>
<dbReference type="PANTHER" id="PTHR31189">
    <property type="entry name" value="OS03G0336100 PROTEIN-RELATED"/>
    <property type="match status" value="1"/>
</dbReference>
<dbReference type="CDD" id="cd02242">
    <property type="entry name" value="cupin_11S_legumin_N"/>
    <property type="match status" value="1"/>
</dbReference>
<keyword evidence="5" id="KW-0708">Seed storage protein</keyword>
<feature type="signal peptide" evidence="7">
    <location>
        <begin position="1"/>
        <end position="26"/>
    </location>
</feature>
<comment type="subunit">
    <text evidence="2">Hexamer; each subunit is composed of an acidic and a basic chain derived from a single precursor and linked by a disulfide bond.</text>
</comment>
<dbReference type="InterPro" id="IPR011051">
    <property type="entry name" value="RmlC_Cupin_sf"/>
</dbReference>
<dbReference type="OrthoDB" id="2016041at2759"/>
<keyword evidence="6" id="KW-1015">Disulfide bond</keyword>
<dbReference type="InterPro" id="IPR006044">
    <property type="entry name" value="11S_seedstore_pln"/>
</dbReference>
<gene>
    <name evidence="10" type="ORF">HPP92_007447</name>
    <name evidence="9" type="ORF">HPP92_027030</name>
</gene>
<evidence type="ECO:0000256" key="5">
    <source>
        <dbReference type="ARBA" id="ARBA00023129"/>
    </source>
</evidence>
<dbReference type="Proteomes" id="UP000636800">
    <property type="component" value="Chromosome 3"/>
</dbReference>
<evidence type="ECO:0000256" key="7">
    <source>
        <dbReference type="SAM" id="SignalP"/>
    </source>
</evidence>
<evidence type="ECO:0000313" key="9">
    <source>
        <dbReference type="EMBL" id="KAG0449923.1"/>
    </source>
</evidence>
<name>A0A835PCC6_VANPL</name>
<sequence>MAFSLSQVRCLLFLLFLPLCSPTQEAFWQRSFRFRQQECRIESLHALHPRQRLESEAGVTEYFDDNDQQLICAGVTVIRRTLRPRGLILPSFSNSPSLVYILEGSGLTGLLVPGCPETFQSLGKEGGREQSQPFGDEHQKVHHFRKGDVIAIPAGIAHWCYNSGDSPVVAIIVLDTSSSLNQLDSSHRQFLLAGSKQKGGSRAAYGGQEFSGSHFFRAFDTRLLAQALGIPVELAQKIQKEDPRGEMVMVREELKILHPRSREVERERYGGEEEYEREREEFRWHGNGLEQAFCAYRFQENIDDPRRADFFNPRAGWMTKLSSQKLPILSLLQLSAKRAVMRPRTITTPMWVINAHTIVLVTRGQARVQVASDEGRTVHDGELRQGQLFVLPQNFVVLAKAGDEGFEWVAFKTNDYAIESQIAGKGSVFRGLPAGVISSAYRLPEEDAFRVKFGREEEYEIFPESSEHGGRPYAAM</sequence>
<dbReference type="PRINTS" id="PR00439">
    <property type="entry name" value="11SGLOBULIN"/>
</dbReference>
<dbReference type="GO" id="GO:0048316">
    <property type="term" value="P:seed development"/>
    <property type="evidence" value="ECO:0007669"/>
    <property type="project" value="UniProtKB-ARBA"/>
</dbReference>